<evidence type="ECO:0000256" key="6">
    <source>
        <dbReference type="ARBA" id="ARBA00024695"/>
    </source>
</evidence>
<dbReference type="Gramene" id="AET5Gv20663000.8">
    <property type="protein sequence ID" value="AET5Gv20663000.8"/>
    <property type="gene ID" value="AET5Gv20663000"/>
</dbReference>
<feature type="compositionally biased region" description="Basic and acidic residues" evidence="7">
    <location>
        <begin position="1"/>
        <end position="45"/>
    </location>
</feature>
<comment type="similarity">
    <text evidence="2">Belongs to the NOP14 family.</text>
</comment>
<reference evidence="8" key="3">
    <citation type="journal article" date="2017" name="Nature">
        <title>Genome sequence of the progenitor of the wheat D genome Aegilops tauschii.</title>
        <authorList>
            <person name="Luo M.C."/>
            <person name="Gu Y.Q."/>
            <person name="Puiu D."/>
            <person name="Wang H."/>
            <person name="Twardziok S.O."/>
            <person name="Deal K.R."/>
            <person name="Huo N."/>
            <person name="Zhu T."/>
            <person name="Wang L."/>
            <person name="Wang Y."/>
            <person name="McGuire P.E."/>
            <person name="Liu S."/>
            <person name="Long H."/>
            <person name="Ramasamy R.K."/>
            <person name="Rodriguez J.C."/>
            <person name="Van S.L."/>
            <person name="Yuan L."/>
            <person name="Wang Z."/>
            <person name="Xia Z."/>
            <person name="Xiao L."/>
            <person name="Anderson O.D."/>
            <person name="Ouyang S."/>
            <person name="Liang Y."/>
            <person name="Zimin A.V."/>
            <person name="Pertea G."/>
            <person name="Qi P."/>
            <person name="Bennetzen J.L."/>
            <person name="Dai X."/>
            <person name="Dawson M.W."/>
            <person name="Muller H.G."/>
            <person name="Kugler K."/>
            <person name="Rivarola-Duarte L."/>
            <person name="Spannagl M."/>
            <person name="Mayer K.F.X."/>
            <person name="Lu F.H."/>
            <person name="Bevan M.W."/>
            <person name="Leroy P."/>
            <person name="Li P."/>
            <person name="You F.M."/>
            <person name="Sun Q."/>
            <person name="Liu Z."/>
            <person name="Lyons E."/>
            <person name="Wicker T."/>
            <person name="Salzberg S.L."/>
            <person name="Devos K.M."/>
            <person name="Dvorak J."/>
        </authorList>
    </citation>
    <scope>NUCLEOTIDE SEQUENCE [LARGE SCALE GENOMIC DNA]</scope>
    <source>
        <strain evidence="8">cv. AL8/78</strain>
    </source>
</reference>
<dbReference type="GO" id="GO:0030692">
    <property type="term" value="C:Noc4p-Nop14p complex"/>
    <property type="evidence" value="ECO:0007669"/>
    <property type="project" value="TreeGrafter"/>
</dbReference>
<reference evidence="9" key="2">
    <citation type="journal article" date="2017" name="Nat. Plants">
        <title>The Aegilops tauschii genome reveals multiple impacts of transposons.</title>
        <authorList>
            <person name="Zhao G."/>
            <person name="Zou C."/>
            <person name="Li K."/>
            <person name="Wang K."/>
            <person name="Li T."/>
            <person name="Gao L."/>
            <person name="Zhang X."/>
            <person name="Wang H."/>
            <person name="Yang Z."/>
            <person name="Liu X."/>
            <person name="Jiang W."/>
            <person name="Mao L."/>
            <person name="Kong X."/>
            <person name="Jiao Y."/>
            <person name="Jia J."/>
        </authorList>
    </citation>
    <scope>NUCLEOTIDE SEQUENCE [LARGE SCALE GENOMIC DNA]</scope>
    <source>
        <strain evidence="9">cv. AL8/78</strain>
    </source>
</reference>
<reference evidence="9" key="1">
    <citation type="journal article" date="2014" name="Science">
        <title>Ancient hybridizations among the ancestral genomes of bread wheat.</title>
        <authorList>
            <consortium name="International Wheat Genome Sequencing Consortium,"/>
            <person name="Marcussen T."/>
            <person name="Sandve S.R."/>
            <person name="Heier L."/>
            <person name="Spannagl M."/>
            <person name="Pfeifer M."/>
            <person name="Jakobsen K.S."/>
            <person name="Wulff B.B."/>
            <person name="Steuernagel B."/>
            <person name="Mayer K.F."/>
            <person name="Olsen O.A."/>
        </authorList>
    </citation>
    <scope>NUCLEOTIDE SEQUENCE [LARGE SCALE GENOMIC DNA]</scope>
    <source>
        <strain evidence="9">cv. AL8/78</strain>
    </source>
</reference>
<sequence length="104" mass="12093">EKPDAYDKLVKEMVMDQRARPSDRTKTPEELAQEEKERLEKLEKERHKRMLGTAESSDEEDDDSEDGDHHMRADNSKPISGDDLGDSFSFDEPTKRKKGWVDEI</sequence>
<keyword evidence="9" id="KW-1185">Reference proteome</keyword>
<dbReference type="Pfam" id="PF04147">
    <property type="entry name" value="Nop14"/>
    <property type="match status" value="1"/>
</dbReference>
<evidence type="ECO:0000313" key="8">
    <source>
        <dbReference type="EnsemblPlants" id="AET5Gv20663000.8"/>
    </source>
</evidence>
<dbReference type="PANTHER" id="PTHR23183">
    <property type="entry name" value="NOP14"/>
    <property type="match status" value="1"/>
</dbReference>
<dbReference type="EnsemblPlants" id="AET5Gv20663000.8">
    <property type="protein sequence ID" value="AET5Gv20663000.8"/>
    <property type="gene ID" value="AET5Gv20663000"/>
</dbReference>
<dbReference type="Proteomes" id="UP000015105">
    <property type="component" value="Chromosome 5D"/>
</dbReference>
<reference evidence="8" key="5">
    <citation type="journal article" date="2021" name="G3 (Bethesda)">
        <title>Aegilops tauschii genome assembly Aet v5.0 features greater sequence contiguity and improved annotation.</title>
        <authorList>
            <person name="Wang L."/>
            <person name="Zhu T."/>
            <person name="Rodriguez J.C."/>
            <person name="Deal K.R."/>
            <person name="Dubcovsky J."/>
            <person name="McGuire P.E."/>
            <person name="Lux T."/>
            <person name="Spannagl M."/>
            <person name="Mayer K.F.X."/>
            <person name="Baldrich P."/>
            <person name="Meyers B.C."/>
            <person name="Huo N."/>
            <person name="Gu Y.Q."/>
            <person name="Zhou H."/>
            <person name="Devos K.M."/>
            <person name="Bennetzen J.L."/>
            <person name="Unver T."/>
            <person name="Budak H."/>
            <person name="Gulick P.J."/>
            <person name="Galiba G."/>
            <person name="Kalapos B."/>
            <person name="Nelson D.R."/>
            <person name="Li P."/>
            <person name="You F.M."/>
            <person name="Luo M.C."/>
            <person name="Dvorak J."/>
        </authorList>
    </citation>
    <scope>NUCLEOTIDE SEQUENCE [LARGE SCALE GENOMIC DNA]</scope>
    <source>
        <strain evidence="8">cv. AL8/78</strain>
    </source>
</reference>
<proteinExistence type="inferred from homology"/>
<organism evidence="8 9">
    <name type="scientific">Aegilops tauschii subsp. strangulata</name>
    <name type="common">Goatgrass</name>
    <dbReference type="NCBI Taxonomy" id="200361"/>
    <lineage>
        <taxon>Eukaryota</taxon>
        <taxon>Viridiplantae</taxon>
        <taxon>Streptophyta</taxon>
        <taxon>Embryophyta</taxon>
        <taxon>Tracheophyta</taxon>
        <taxon>Spermatophyta</taxon>
        <taxon>Magnoliopsida</taxon>
        <taxon>Liliopsida</taxon>
        <taxon>Poales</taxon>
        <taxon>Poaceae</taxon>
        <taxon>BOP clade</taxon>
        <taxon>Pooideae</taxon>
        <taxon>Triticodae</taxon>
        <taxon>Triticeae</taxon>
        <taxon>Triticinae</taxon>
        <taxon>Aegilops</taxon>
    </lineage>
</organism>
<evidence type="ECO:0000256" key="1">
    <source>
        <dbReference type="ARBA" id="ARBA00004604"/>
    </source>
</evidence>
<evidence type="ECO:0000256" key="3">
    <source>
        <dbReference type="ARBA" id="ARBA00022517"/>
    </source>
</evidence>
<keyword evidence="3" id="KW-0690">Ribosome biogenesis</keyword>
<dbReference type="GO" id="GO:0032040">
    <property type="term" value="C:small-subunit processome"/>
    <property type="evidence" value="ECO:0007669"/>
    <property type="project" value="InterPro"/>
</dbReference>
<feature type="compositionally biased region" description="Acidic residues" evidence="7">
    <location>
        <begin position="56"/>
        <end position="66"/>
    </location>
</feature>
<evidence type="ECO:0000256" key="7">
    <source>
        <dbReference type="SAM" id="MobiDB-lite"/>
    </source>
</evidence>
<dbReference type="AlphaFoldDB" id="A0A453L7T5"/>
<evidence type="ECO:0000313" key="9">
    <source>
        <dbReference type="Proteomes" id="UP000015105"/>
    </source>
</evidence>
<name>A0A453L7T5_AEGTS</name>
<protein>
    <submittedName>
        <fullName evidence="8">Uncharacterized protein</fullName>
    </submittedName>
</protein>
<keyword evidence="5" id="KW-0539">Nucleus</keyword>
<keyword evidence="4" id="KW-0698">rRNA processing</keyword>
<evidence type="ECO:0000256" key="5">
    <source>
        <dbReference type="ARBA" id="ARBA00023242"/>
    </source>
</evidence>
<evidence type="ECO:0000256" key="2">
    <source>
        <dbReference type="ARBA" id="ARBA00007466"/>
    </source>
</evidence>
<dbReference type="InterPro" id="IPR007276">
    <property type="entry name" value="Nop14"/>
</dbReference>
<reference evidence="8" key="4">
    <citation type="submission" date="2019-03" db="UniProtKB">
        <authorList>
            <consortium name="EnsemblPlants"/>
        </authorList>
    </citation>
    <scope>IDENTIFICATION</scope>
</reference>
<dbReference type="PANTHER" id="PTHR23183:SF0">
    <property type="entry name" value="NUCLEOLAR PROTEIN 14"/>
    <property type="match status" value="1"/>
</dbReference>
<accession>A0A453L7T5</accession>
<dbReference type="GO" id="GO:0030490">
    <property type="term" value="P:maturation of SSU-rRNA"/>
    <property type="evidence" value="ECO:0007669"/>
    <property type="project" value="TreeGrafter"/>
</dbReference>
<feature type="region of interest" description="Disordered" evidence="7">
    <location>
        <begin position="1"/>
        <end position="104"/>
    </location>
</feature>
<evidence type="ECO:0000256" key="4">
    <source>
        <dbReference type="ARBA" id="ARBA00022552"/>
    </source>
</evidence>
<comment type="function">
    <text evidence="6">Involved in nucleolar processing of pre-18S ribosomal RNA. Has a role in the nuclear export of 40S pre-ribosomal subunit to the cytoplasm.</text>
</comment>
<comment type="subcellular location">
    <subcellularLocation>
        <location evidence="1">Nucleus</location>
        <location evidence="1">Nucleolus</location>
    </subcellularLocation>
</comment>